<dbReference type="Proteomes" id="UP001353858">
    <property type="component" value="Unassembled WGS sequence"/>
</dbReference>
<reference evidence="2" key="1">
    <citation type="submission" date="2023-01" db="EMBL/GenBank/DDBJ databases">
        <title>Key to firefly adult light organ development and bioluminescence: homeobox transcription factors regulate luciferase expression and transportation to peroxisome.</title>
        <authorList>
            <person name="Fu X."/>
        </authorList>
    </citation>
    <scope>NUCLEOTIDE SEQUENCE [LARGE SCALE GENOMIC DNA]</scope>
</reference>
<evidence type="ECO:0008006" key="3">
    <source>
        <dbReference type="Google" id="ProtNLM"/>
    </source>
</evidence>
<sequence length="97" mass="11311">MIFYDFRRGLNQQQCADQVASTFGDEAPYRAIMFCWFSEFHRKRTLPQDEFREGRSKSAVVPENIDAVRKLILQDCHGTYREIEAYLGISSTCIHSI</sequence>
<dbReference type="InterPro" id="IPR052709">
    <property type="entry name" value="Transposase-MT_Hybrid"/>
</dbReference>
<dbReference type="PANTHER" id="PTHR46060:SF1">
    <property type="entry name" value="MARINER MOS1 TRANSPOSASE-LIKE PROTEIN"/>
    <property type="match status" value="1"/>
</dbReference>
<keyword evidence="2" id="KW-1185">Reference proteome</keyword>
<evidence type="ECO:0000313" key="1">
    <source>
        <dbReference type="EMBL" id="KAK4887154.1"/>
    </source>
</evidence>
<protein>
    <recommendedName>
        <fullName evidence="3">Mos1 transposase HTH domain-containing protein</fullName>
    </recommendedName>
</protein>
<dbReference type="EMBL" id="JARPUR010000001">
    <property type="protein sequence ID" value="KAK4887154.1"/>
    <property type="molecule type" value="Genomic_DNA"/>
</dbReference>
<accession>A0AAN7PIA5</accession>
<proteinExistence type="predicted"/>
<dbReference type="AlphaFoldDB" id="A0AAN7PIA5"/>
<comment type="caution">
    <text evidence="1">The sequence shown here is derived from an EMBL/GenBank/DDBJ whole genome shotgun (WGS) entry which is preliminary data.</text>
</comment>
<organism evidence="1 2">
    <name type="scientific">Aquatica leii</name>
    <dbReference type="NCBI Taxonomy" id="1421715"/>
    <lineage>
        <taxon>Eukaryota</taxon>
        <taxon>Metazoa</taxon>
        <taxon>Ecdysozoa</taxon>
        <taxon>Arthropoda</taxon>
        <taxon>Hexapoda</taxon>
        <taxon>Insecta</taxon>
        <taxon>Pterygota</taxon>
        <taxon>Neoptera</taxon>
        <taxon>Endopterygota</taxon>
        <taxon>Coleoptera</taxon>
        <taxon>Polyphaga</taxon>
        <taxon>Elateriformia</taxon>
        <taxon>Elateroidea</taxon>
        <taxon>Lampyridae</taxon>
        <taxon>Luciolinae</taxon>
        <taxon>Aquatica</taxon>
    </lineage>
</organism>
<gene>
    <name evidence="1" type="ORF">RN001_003425</name>
</gene>
<dbReference type="PANTHER" id="PTHR46060">
    <property type="entry name" value="MARINER MOS1 TRANSPOSASE-LIKE PROTEIN"/>
    <property type="match status" value="1"/>
</dbReference>
<evidence type="ECO:0000313" key="2">
    <source>
        <dbReference type="Proteomes" id="UP001353858"/>
    </source>
</evidence>
<name>A0AAN7PIA5_9COLE</name>